<name>A0A150FAI3_9BACI</name>
<proteinExistence type="predicted"/>
<evidence type="ECO:0000313" key="2">
    <source>
        <dbReference type="EMBL" id="KXZ22319.1"/>
    </source>
</evidence>
<evidence type="ECO:0000256" key="1">
    <source>
        <dbReference type="SAM" id="Coils"/>
    </source>
</evidence>
<gene>
    <name evidence="2" type="ORF">AXI58_10025</name>
</gene>
<sequence length="478" mass="54875">MTKKQKKRSCQLQLNEIKQSDDPTKLPCTFIIFDFEVSHNNAIIPKEVALEASPTIINKPIVAKYYEVEDINTSTDALGSHEAYLGTDKHGELEVKMGTTPIGVFTSEGYIMEIDTPEGKKEVLAADAVLWSSRFNDACELLQEWYSRGININTSCEILYSNYTVQDGTEFIQSPVYLAGHAILNSEKRGEHDVVLPAYESSKLLSFNELQRFEKLVFQAASKENQKEGETVDKFKKVFELSHSDIRTLLYGQLDPTLNKESDSYIADVYDSYFIANVYSWADENSYDKYYKFNYTRTGDVVSIDFESKTEVFMTRNWEEVVPESIQTQLNQKEETINDLTRQVNEAKQNKIEIEQQFDSASEKLVQLNSEVEQLRPYKEKHEKALFEQKLNEKNEFYKAKFEALKAEDKFSSEEVQNLIHASIKQGEEGEKAVLQLNTMLVDLVSAPAETNTTIREFSSKRENLIPNDDSFESRFSQ</sequence>
<protein>
    <submittedName>
        <fullName evidence="2">Uncharacterized protein</fullName>
    </submittedName>
</protein>
<accession>A0A150FAI3</accession>
<dbReference type="AlphaFoldDB" id="A0A150FAI3"/>
<feature type="coiled-coil region" evidence="1">
    <location>
        <begin position="330"/>
        <end position="408"/>
    </location>
</feature>
<dbReference type="STRING" id="1793963.AXI58_10025"/>
<dbReference type="RefSeq" id="WP_061520664.1">
    <property type="nucleotide sequence ID" value="NZ_JARLZY010000019.1"/>
</dbReference>
<dbReference type="Proteomes" id="UP000075430">
    <property type="component" value="Unassembled WGS sequence"/>
</dbReference>
<comment type="caution">
    <text evidence="2">The sequence shown here is derived from an EMBL/GenBank/DDBJ whole genome shotgun (WGS) entry which is preliminary data.</text>
</comment>
<reference evidence="3" key="1">
    <citation type="submission" date="2016-02" db="EMBL/GenBank/DDBJ databases">
        <authorList>
            <person name="Dunlap C."/>
        </authorList>
    </citation>
    <scope>NUCLEOTIDE SEQUENCE [LARGE SCALE GENOMIC DNA]</scope>
    <source>
        <strain evidence="3">NRRL B-41092</strain>
    </source>
</reference>
<keyword evidence="1" id="KW-0175">Coiled coil</keyword>
<organism evidence="2 3">
    <name type="scientific">Bacillus nakamurai</name>
    <dbReference type="NCBI Taxonomy" id="1793963"/>
    <lineage>
        <taxon>Bacteria</taxon>
        <taxon>Bacillati</taxon>
        <taxon>Bacillota</taxon>
        <taxon>Bacilli</taxon>
        <taxon>Bacillales</taxon>
        <taxon>Bacillaceae</taxon>
        <taxon>Bacillus</taxon>
    </lineage>
</organism>
<evidence type="ECO:0000313" key="3">
    <source>
        <dbReference type="Proteomes" id="UP000075430"/>
    </source>
</evidence>
<dbReference type="OrthoDB" id="2329786at2"/>
<keyword evidence="3" id="KW-1185">Reference proteome</keyword>
<dbReference type="EMBL" id="LSBA01000005">
    <property type="protein sequence ID" value="KXZ22319.1"/>
    <property type="molecule type" value="Genomic_DNA"/>
</dbReference>